<organism evidence="2 3">
    <name type="scientific">Cherry twisted leaf associated virus</name>
    <dbReference type="NCBI Taxonomy" id="1424279"/>
    <lineage>
        <taxon>Viruses</taxon>
        <taxon>Riboviria</taxon>
        <taxon>Orthornavirae</taxon>
        <taxon>Kitrinoviricota</taxon>
        <taxon>Alsuviricetes</taxon>
        <taxon>Tymovirales</taxon>
        <taxon>Betaflexiviridae</taxon>
        <taxon>Quinvirinae</taxon>
        <taxon>Robigovirus</taxon>
        <taxon>Robigovirus tortifoliae</taxon>
    </lineage>
</organism>
<evidence type="ECO:0000313" key="3">
    <source>
        <dbReference type="Proteomes" id="UP000201284"/>
    </source>
</evidence>
<dbReference type="OrthoDB" id="16070at10239"/>
<dbReference type="PROSITE" id="PS51657">
    <property type="entry name" value="PSRV_HELICASE"/>
    <property type="match status" value="1"/>
</dbReference>
<dbReference type="Proteomes" id="UP000201284">
    <property type="component" value="Segment"/>
</dbReference>
<dbReference type="GO" id="GO:0005524">
    <property type="term" value="F:ATP binding"/>
    <property type="evidence" value="ECO:0007669"/>
    <property type="project" value="InterPro"/>
</dbReference>
<evidence type="ECO:0000259" key="1">
    <source>
        <dbReference type="PROSITE" id="PS51657"/>
    </source>
</evidence>
<feature type="domain" description="(+)RNA virus helicase C-terminal" evidence="1">
    <location>
        <begin position="1"/>
        <end position="222"/>
    </location>
</feature>
<accession>A0A068EQ05</accession>
<reference evidence="2 3" key="1">
    <citation type="journal article" date="2014" name="Arch. Virol.">
        <title>Analysis of the complete genome of a virus associated with twisted leaf disease of cherry reveals evidence of a close relationship to unassigned viruses in the family Betaflexiviridae.</title>
        <authorList>
            <person name="James D."/>
            <person name="Varga A."/>
            <person name="Lye D."/>
        </authorList>
    </citation>
    <scope>NUCLEOTIDE SEQUENCE [LARGE SCALE GENOMIC DNA]</scope>
    <source>
        <strain evidence="2">CTLV_8431</strain>
    </source>
</reference>
<dbReference type="KEGG" id="vg:19737997"/>
<sequence length="222" mass="24653">MEVVHGLLLDASFSRTSYSLSFPIVVHGVPGCGKSTFVKSLLDFEEFSAQSYGVVRPANLAGRGVEKALQPLQPGFNVLDEYLSGPSYEGFDLLLSDPYQNFRKPLTAHFINSCTYRFGPSVCKYLNLLGFEIVSGREEDTELIFGKIFGGEIRGEIICFEKEVEDLLNKHSAKFHHPCDLRGAEFEHVTFISAHSDLQEIVGPDLYVALTRASKSLTILQP</sequence>
<dbReference type="Pfam" id="PF01443">
    <property type="entry name" value="Viral_helicase1"/>
    <property type="match status" value="1"/>
</dbReference>
<dbReference type="GeneID" id="19737997"/>
<dbReference type="SUPFAM" id="SSF52540">
    <property type="entry name" value="P-loop containing nucleoside triphosphate hydrolases"/>
    <property type="match status" value="1"/>
</dbReference>
<name>A0A068EQ05_9VIRU</name>
<protein>
    <submittedName>
        <fullName evidence="2">TGB-1</fullName>
    </submittedName>
</protein>
<proteinExistence type="predicted"/>
<keyword evidence="3" id="KW-1185">Reference proteome</keyword>
<dbReference type="InterPro" id="IPR027417">
    <property type="entry name" value="P-loop_NTPase"/>
</dbReference>
<evidence type="ECO:0000313" key="2">
    <source>
        <dbReference type="EMBL" id="AID51401.1"/>
    </source>
</evidence>
<dbReference type="RefSeq" id="YP_009046479.1">
    <property type="nucleotide sequence ID" value="NC_024449.1"/>
</dbReference>
<dbReference type="InterPro" id="IPR027351">
    <property type="entry name" value="(+)RNA_virus_helicase_core_dom"/>
</dbReference>
<dbReference type="EMBL" id="KF958838">
    <property type="protein sequence ID" value="AID51401.1"/>
    <property type="molecule type" value="Genomic_RNA"/>
</dbReference>